<comment type="caution">
    <text evidence="1">The sequence shown here is derived from an EMBL/GenBank/DDBJ whole genome shotgun (WGS) entry which is preliminary data.</text>
</comment>
<protein>
    <recommendedName>
        <fullName evidence="3">CopG family transcriptional regulator</fullName>
    </recommendedName>
</protein>
<gene>
    <name evidence="1" type="ORF">HDF15_001268</name>
</gene>
<evidence type="ECO:0000313" key="1">
    <source>
        <dbReference type="EMBL" id="MBB5062931.1"/>
    </source>
</evidence>
<dbReference type="RefSeq" id="WP_184253723.1">
    <property type="nucleotide sequence ID" value="NZ_JACHIO010000004.1"/>
</dbReference>
<dbReference type="Proteomes" id="UP000584867">
    <property type="component" value="Unassembled WGS sequence"/>
</dbReference>
<dbReference type="EMBL" id="JACHIO010000004">
    <property type="protein sequence ID" value="MBB5062931.1"/>
    <property type="molecule type" value="Genomic_DNA"/>
</dbReference>
<accession>A0A7W7ZMZ5</accession>
<sequence length="99" mass="11106">MKTSKERMRERLRTPRVMTAISLRIPESVIESLKEIAPSLGFSGYQGLIKAYISQGLRRDLERLEGSQVQALTESLRRQGVPDEKISAAIKDAGFIFLA</sequence>
<reference evidence="1 2" key="1">
    <citation type="submission" date="2020-08" db="EMBL/GenBank/DDBJ databases">
        <title>Genomic Encyclopedia of Type Strains, Phase IV (KMG-V): Genome sequencing to study the core and pangenomes of soil and plant-associated prokaryotes.</title>
        <authorList>
            <person name="Whitman W."/>
        </authorList>
    </citation>
    <scope>NUCLEOTIDE SEQUENCE [LARGE SCALE GENOMIC DNA]</scope>
    <source>
        <strain evidence="1 2">X5P3</strain>
    </source>
</reference>
<evidence type="ECO:0008006" key="3">
    <source>
        <dbReference type="Google" id="ProtNLM"/>
    </source>
</evidence>
<proteinExistence type="predicted"/>
<name>A0A7W7ZMZ5_9BACT</name>
<organism evidence="1 2">
    <name type="scientific">Granulicella mallensis</name>
    <dbReference type="NCBI Taxonomy" id="940614"/>
    <lineage>
        <taxon>Bacteria</taxon>
        <taxon>Pseudomonadati</taxon>
        <taxon>Acidobacteriota</taxon>
        <taxon>Terriglobia</taxon>
        <taxon>Terriglobales</taxon>
        <taxon>Acidobacteriaceae</taxon>
        <taxon>Granulicella</taxon>
    </lineage>
</organism>
<evidence type="ECO:0000313" key="2">
    <source>
        <dbReference type="Proteomes" id="UP000584867"/>
    </source>
</evidence>
<dbReference type="AlphaFoldDB" id="A0A7W7ZMZ5"/>